<dbReference type="InterPro" id="IPR005334">
    <property type="entry name" value="Tctex-1-like"/>
</dbReference>
<evidence type="ECO:0000256" key="1">
    <source>
        <dbReference type="ARBA" id="ARBA00005361"/>
    </source>
</evidence>
<dbReference type="InterPro" id="IPR038586">
    <property type="entry name" value="Tctex-1-like_sf"/>
</dbReference>
<dbReference type="PANTHER" id="PTHR21255:SF65">
    <property type="entry name" value="TCTEX1 DOMAIN-CONTAINING PROTEIN 2"/>
    <property type="match status" value="1"/>
</dbReference>
<dbReference type="GO" id="GO:0005737">
    <property type="term" value="C:cytoplasm"/>
    <property type="evidence" value="ECO:0007669"/>
    <property type="project" value="TreeGrafter"/>
</dbReference>
<feature type="compositionally biased region" description="Polar residues" evidence="2">
    <location>
        <begin position="13"/>
        <end position="24"/>
    </location>
</feature>
<protein>
    <submittedName>
        <fullName evidence="3">Uncharacterized protein</fullName>
    </submittedName>
</protein>
<proteinExistence type="inferred from homology"/>
<dbReference type="PANTHER" id="PTHR21255">
    <property type="entry name" value="T-COMPLEX-ASSOCIATED-TESTIS-EXPRESSED 1/ DYNEIN LIGHT CHAIN"/>
    <property type="match status" value="1"/>
</dbReference>
<dbReference type="CDD" id="cd21451">
    <property type="entry name" value="DLC-like_TCTEX1D"/>
    <property type="match status" value="1"/>
</dbReference>
<name>A0AAD9JBN0_9ANNE</name>
<dbReference type="GO" id="GO:0007018">
    <property type="term" value="P:microtubule-based movement"/>
    <property type="evidence" value="ECO:0007669"/>
    <property type="project" value="TreeGrafter"/>
</dbReference>
<organism evidence="3 4">
    <name type="scientific">Paralvinella palmiformis</name>
    <dbReference type="NCBI Taxonomy" id="53620"/>
    <lineage>
        <taxon>Eukaryota</taxon>
        <taxon>Metazoa</taxon>
        <taxon>Spiralia</taxon>
        <taxon>Lophotrochozoa</taxon>
        <taxon>Annelida</taxon>
        <taxon>Polychaeta</taxon>
        <taxon>Sedentaria</taxon>
        <taxon>Canalipalpata</taxon>
        <taxon>Terebellida</taxon>
        <taxon>Terebelliformia</taxon>
        <taxon>Alvinellidae</taxon>
        <taxon>Paralvinella</taxon>
    </lineage>
</organism>
<dbReference type="EMBL" id="JAODUP010000444">
    <property type="protein sequence ID" value="KAK2149616.1"/>
    <property type="molecule type" value="Genomic_DNA"/>
</dbReference>
<gene>
    <name evidence="3" type="ORF">LSH36_444g02044</name>
</gene>
<evidence type="ECO:0000313" key="4">
    <source>
        <dbReference type="Proteomes" id="UP001208570"/>
    </source>
</evidence>
<dbReference type="Proteomes" id="UP001208570">
    <property type="component" value="Unassembled WGS sequence"/>
</dbReference>
<dbReference type="AlphaFoldDB" id="A0AAD9JBN0"/>
<dbReference type="Gene3D" id="3.30.1140.40">
    <property type="entry name" value="Tctex-1"/>
    <property type="match status" value="1"/>
</dbReference>
<dbReference type="Pfam" id="PF03645">
    <property type="entry name" value="Tctex-1"/>
    <property type="match status" value="1"/>
</dbReference>
<feature type="compositionally biased region" description="Basic and acidic residues" evidence="2">
    <location>
        <begin position="1"/>
        <end position="11"/>
    </location>
</feature>
<comment type="caution">
    <text evidence="3">The sequence shown here is derived from an EMBL/GenBank/DDBJ whole genome shotgun (WGS) entry which is preliminary data.</text>
</comment>
<reference evidence="3" key="1">
    <citation type="journal article" date="2023" name="Mol. Biol. Evol.">
        <title>Third-Generation Sequencing Reveals the Adaptive Role of the Epigenome in Three Deep-Sea Polychaetes.</title>
        <authorList>
            <person name="Perez M."/>
            <person name="Aroh O."/>
            <person name="Sun Y."/>
            <person name="Lan Y."/>
            <person name="Juniper S.K."/>
            <person name="Young C.R."/>
            <person name="Angers B."/>
            <person name="Qian P.Y."/>
        </authorList>
    </citation>
    <scope>NUCLEOTIDE SEQUENCE</scope>
    <source>
        <strain evidence="3">P08H-3</strain>
    </source>
</reference>
<sequence>MSSENTNREEVPSTLSRKGTTHSVTLTAPTGELNLTEASLNLTQPSSSSLLSILTSKRLAKQFVNKMHARRTERSSSGSRLDFLDTGATYRMAPRVMFAKRRVLDVMEDVVSSRMSGFLYTASRATTMIKALSEEIREKVKELNFDRYKIVCLVSIGQTRGQGLRITSRCTWDVTYDDHCTYTWTNGLAFCTATVYGLYHE</sequence>
<keyword evidence="4" id="KW-1185">Reference proteome</keyword>
<evidence type="ECO:0000256" key="2">
    <source>
        <dbReference type="SAM" id="MobiDB-lite"/>
    </source>
</evidence>
<comment type="similarity">
    <text evidence="1">Belongs to the dynein light chain Tctex-type family.</text>
</comment>
<accession>A0AAD9JBN0</accession>
<dbReference type="GO" id="GO:0005868">
    <property type="term" value="C:cytoplasmic dynein complex"/>
    <property type="evidence" value="ECO:0007669"/>
    <property type="project" value="TreeGrafter"/>
</dbReference>
<evidence type="ECO:0000313" key="3">
    <source>
        <dbReference type="EMBL" id="KAK2149616.1"/>
    </source>
</evidence>
<feature type="region of interest" description="Disordered" evidence="2">
    <location>
        <begin position="1"/>
        <end position="24"/>
    </location>
</feature>
<dbReference type="GO" id="GO:0045505">
    <property type="term" value="F:dynein intermediate chain binding"/>
    <property type="evidence" value="ECO:0007669"/>
    <property type="project" value="TreeGrafter"/>
</dbReference>